<feature type="domain" description="PKD" evidence="3">
    <location>
        <begin position="502"/>
        <end position="586"/>
    </location>
</feature>
<feature type="signal peptide" evidence="2">
    <location>
        <begin position="1"/>
        <end position="21"/>
    </location>
</feature>
<protein>
    <submittedName>
        <fullName evidence="4">PKD domain-containing protein</fullName>
    </submittedName>
</protein>
<proteinExistence type="predicted"/>
<dbReference type="InterPro" id="IPR012938">
    <property type="entry name" value="Glc/Sorbosone_DH"/>
</dbReference>
<evidence type="ECO:0000313" key="4">
    <source>
        <dbReference type="EMBL" id="MBO4205221.1"/>
    </source>
</evidence>
<evidence type="ECO:0000256" key="2">
    <source>
        <dbReference type="SAM" id="SignalP"/>
    </source>
</evidence>
<dbReference type="Gene3D" id="2.60.40.10">
    <property type="entry name" value="Immunoglobulins"/>
    <property type="match status" value="1"/>
</dbReference>
<dbReference type="InterPro" id="IPR000601">
    <property type="entry name" value="PKD_dom"/>
</dbReference>
<name>A0ABS3VL77_MICEH</name>
<dbReference type="SUPFAM" id="SSF50952">
    <property type="entry name" value="Soluble quinoprotein glucose dehydrogenase"/>
    <property type="match status" value="1"/>
</dbReference>
<gene>
    <name evidence="4" type="ORF">GSF22_04235</name>
</gene>
<feature type="chain" id="PRO_5046110540" evidence="2">
    <location>
        <begin position="22"/>
        <end position="968"/>
    </location>
</feature>
<dbReference type="Gene3D" id="2.120.10.30">
    <property type="entry name" value="TolB, C-terminal domain"/>
    <property type="match status" value="1"/>
</dbReference>
<dbReference type="InterPro" id="IPR013783">
    <property type="entry name" value="Ig-like_fold"/>
</dbReference>
<dbReference type="CDD" id="cd00146">
    <property type="entry name" value="PKD"/>
    <property type="match status" value="1"/>
</dbReference>
<dbReference type="InterPro" id="IPR011041">
    <property type="entry name" value="Quinoprot_gluc/sorb_DH_b-prop"/>
</dbReference>
<dbReference type="PANTHER" id="PTHR19328">
    <property type="entry name" value="HEDGEHOG-INTERACTING PROTEIN"/>
    <property type="match status" value="1"/>
</dbReference>
<dbReference type="Pfam" id="PF07995">
    <property type="entry name" value="GSDH"/>
    <property type="match status" value="2"/>
</dbReference>
<feature type="compositionally biased region" description="Low complexity" evidence="1">
    <location>
        <begin position="27"/>
        <end position="45"/>
    </location>
</feature>
<evidence type="ECO:0000313" key="5">
    <source>
        <dbReference type="Proteomes" id="UP000823521"/>
    </source>
</evidence>
<dbReference type="InterPro" id="IPR022409">
    <property type="entry name" value="PKD/Chitinase_dom"/>
</dbReference>
<dbReference type="PANTHER" id="PTHR19328:SF13">
    <property type="entry name" value="HIPL1 PROTEIN"/>
    <property type="match status" value="1"/>
</dbReference>
<dbReference type="Pfam" id="PF18911">
    <property type="entry name" value="PKD_4"/>
    <property type="match status" value="1"/>
</dbReference>
<feature type="region of interest" description="Disordered" evidence="1">
    <location>
        <begin position="23"/>
        <end position="54"/>
    </location>
</feature>
<dbReference type="SMART" id="SM00089">
    <property type="entry name" value="PKD"/>
    <property type="match status" value="1"/>
</dbReference>
<comment type="caution">
    <text evidence="4">The sequence shown here is derived from an EMBL/GenBank/DDBJ whole genome shotgun (WGS) entry which is preliminary data.</text>
</comment>
<reference evidence="4 5" key="1">
    <citation type="submission" date="2019-12" db="EMBL/GenBank/DDBJ databases">
        <title>Whole genome sequencing of endophytic Actinobacterium Micromonospora sp. MPMI6T.</title>
        <authorList>
            <person name="Evv R."/>
            <person name="Podile A.R."/>
        </authorList>
    </citation>
    <scope>NUCLEOTIDE SEQUENCE [LARGE SCALE GENOMIC DNA]</scope>
    <source>
        <strain evidence="4 5">MPMI6</strain>
    </source>
</reference>
<dbReference type="Proteomes" id="UP000823521">
    <property type="component" value="Unassembled WGS sequence"/>
</dbReference>
<accession>A0ABS3VL77</accession>
<evidence type="ECO:0000256" key="1">
    <source>
        <dbReference type="SAM" id="MobiDB-lite"/>
    </source>
</evidence>
<dbReference type="EMBL" id="WVUH01000018">
    <property type="protein sequence ID" value="MBO4205221.1"/>
    <property type="molecule type" value="Genomic_DNA"/>
</dbReference>
<dbReference type="PROSITE" id="PS50093">
    <property type="entry name" value="PKD"/>
    <property type="match status" value="1"/>
</dbReference>
<sequence length="968" mass="100235">MIRLSALLAALVLLLPAAVGGPPGRPPAATASSAGPPAATARSGGQPAAPTLSAGPPVTAALPAGFTDQTVLAGLTQPTKLAFSPDGRIFVAEKAGLVKVFDGPGDPTPVVFADLRPQVYDYTDLGLLGLTLAPSFPADPYVYVSYSYDGVVDGSAPTYHDTCPRLGNCRSSARVSRLRAAGDVTTGAEQVLLHDWCTQSDTHSVGDLHFGPDGALYVTGGDGAAASYTDYGQGGSPANPCGDPPVPAGTAPTPPTAEGGALRSQDLRTPGDPTGLGGTLIRIDPATGAARPDNPLAGSTDRNTRRIVAHGLRNAYRWTFRPGTREVWLGDVGWRNWEEINRLPDPLAGPVPNYGWPCYEGNNRQNGFDAANLDLCESLYRAPAGTVTAPYYTYAHNQVVASGDGCPTGGSSPSGVAFYPRSGGAYPAEYAGALFFADYSRRCVWAMRVGADGLPDPARITGFSATAFAVDLQVGADGDVYYVDLPGGTVRRFHHTAGNQPPVADLRATPVSGPAPLTVTFDASGSTDPDAGDVLGYEWDFTGDGTWDATGVRVAHTYPTVGTYTARLRVTDPGGLSDTAGVQILVGIGAPVPVIDLPDPGLRWRVGQPVTFAGHATDPQDGPLPASALRWRLVNRHCTTDGDCHSHVMQELTGVTGGSFPGPDHEYPSYLELTLTATDSAGLTGSTTLRLDPATVDLAFTTVPSGLRVNVNGTELTTPAAARVIIGATTTLSAPSPQGDCVFADWSDGGAQTHALAAPADGGTWTATFTGTGCGATGYRLTTEVGQPYVGADGPVLPLAGDDVSTRITLPFPVPFHGRDRTTAWVSSNGFLAFVDPGGSQPLNGTLPDPAAPNALVAPFWDDLVVRADSAVRTGWSGAVGQRRFVVEWHNIGLYGSSSARISFSVVFAETGTITFHYADLSTTKPRERGDSATVGLENDPGTGAVVHSVNRAALANGTAITFHPVVS</sequence>
<dbReference type="SUPFAM" id="SSF49299">
    <property type="entry name" value="PKD domain"/>
    <property type="match status" value="1"/>
</dbReference>
<evidence type="ECO:0000259" key="3">
    <source>
        <dbReference type="PROSITE" id="PS50093"/>
    </source>
</evidence>
<feature type="compositionally biased region" description="Pro residues" evidence="1">
    <location>
        <begin position="242"/>
        <end position="255"/>
    </location>
</feature>
<feature type="region of interest" description="Disordered" evidence="1">
    <location>
        <begin position="229"/>
        <end position="277"/>
    </location>
</feature>
<organism evidence="4 5">
    <name type="scientific">Micromonospora echinofusca</name>
    <dbReference type="NCBI Taxonomy" id="47858"/>
    <lineage>
        <taxon>Bacteria</taxon>
        <taxon>Bacillati</taxon>
        <taxon>Actinomycetota</taxon>
        <taxon>Actinomycetes</taxon>
        <taxon>Micromonosporales</taxon>
        <taxon>Micromonosporaceae</taxon>
        <taxon>Micromonospora</taxon>
    </lineage>
</organism>
<keyword evidence="2" id="KW-0732">Signal</keyword>
<dbReference type="InterPro" id="IPR035986">
    <property type="entry name" value="PKD_dom_sf"/>
</dbReference>
<keyword evidence="5" id="KW-1185">Reference proteome</keyword>
<dbReference type="InterPro" id="IPR011042">
    <property type="entry name" value="6-blade_b-propeller_TolB-like"/>
</dbReference>